<sequence length="689" mass="82069">LSNSRTKKDYMKILDSVAQKFEERSVFVEVAKEVVELISDPYIKMVIWRVIQFFSHEFIDVENTKKEIVVVSEELKNVQINYNNVCKEAQELRDAEIRLNEKIVDQFKQIYLLNEQFLIEKSQRENVIVHSNKSDSRKIDKIEKDLMDKLDKINMNEVQQETLVIENTELTAKNKQLQKEIAELKQDIESGYKNVIQINEMIDKLNQTSVRLFDSQKQNQILQQRVQNLEQQLQNSSFKPVTCDKQLQTEQQKMQMRPKTTSSIQMKPDSPAQKEAKSMIAEKETPKPKQQVNQYDIEIEQYLKDNAAKKQQVLGFQQTMRINTRLEKSFLVLFQTQPRMKESMFKYLLQFQTYTSQHPICSLMNFNLQQFYQEKIREKEPLYVESTPIMYIHFNLLGQQMKKKLFTSVIDGIEYCKLKEEVKIVDKFSTHELAKAIIASSQDKILESYDKECNIEFTYHQIANLLNFKHIYYEAELAFYFLSPNYPIDKWALAFFYKQTQNFTGEQSVQMFDNIFLLNNVYTKRFESQAELITAMYHTHQEMKIKFLQAIEKIFNKICKYSKITKRQFENLLKVALFQPKIDMPTLMDSFTKEQLFTVLNNFVQYGALNKMQVLEKTKITNQEYRTWLHEKRKEHLVMKMRNGDHSYEFGPIENYLTKTDYAIANKQYQLCFYWTYLTRLQLGKVSLE</sequence>
<protein>
    <submittedName>
        <fullName evidence="3">Uncharacterized protein</fullName>
    </submittedName>
</protein>
<proteinExistence type="predicted"/>
<feature type="compositionally biased region" description="Basic and acidic residues" evidence="2">
    <location>
        <begin position="272"/>
        <end position="287"/>
    </location>
</feature>
<dbReference type="AlphaFoldDB" id="A0A146K072"/>
<organism evidence="3">
    <name type="scientific">Trepomonas sp. PC1</name>
    <dbReference type="NCBI Taxonomy" id="1076344"/>
    <lineage>
        <taxon>Eukaryota</taxon>
        <taxon>Metamonada</taxon>
        <taxon>Diplomonadida</taxon>
        <taxon>Hexamitidae</taxon>
        <taxon>Hexamitinae</taxon>
        <taxon>Trepomonas</taxon>
    </lineage>
</organism>
<name>A0A146K072_9EUKA</name>
<feature type="non-terminal residue" evidence="3">
    <location>
        <position position="1"/>
    </location>
</feature>
<evidence type="ECO:0000256" key="1">
    <source>
        <dbReference type="SAM" id="Coils"/>
    </source>
</evidence>
<feature type="coiled-coil region" evidence="1">
    <location>
        <begin position="160"/>
        <end position="239"/>
    </location>
</feature>
<feature type="non-terminal residue" evidence="3">
    <location>
        <position position="689"/>
    </location>
</feature>
<evidence type="ECO:0000313" key="3">
    <source>
        <dbReference type="EMBL" id="JAP90167.1"/>
    </source>
</evidence>
<keyword evidence="1" id="KW-0175">Coiled coil</keyword>
<gene>
    <name evidence="3" type="ORF">TPC1_30338</name>
</gene>
<feature type="region of interest" description="Disordered" evidence="2">
    <location>
        <begin position="247"/>
        <end position="291"/>
    </location>
</feature>
<accession>A0A146K072</accession>
<dbReference type="EMBL" id="GDID01006439">
    <property type="protein sequence ID" value="JAP90167.1"/>
    <property type="molecule type" value="Transcribed_RNA"/>
</dbReference>
<evidence type="ECO:0000256" key="2">
    <source>
        <dbReference type="SAM" id="MobiDB-lite"/>
    </source>
</evidence>
<feature type="coiled-coil region" evidence="1">
    <location>
        <begin position="61"/>
        <end position="95"/>
    </location>
</feature>
<reference evidence="3" key="1">
    <citation type="submission" date="2015-07" db="EMBL/GenBank/DDBJ databases">
        <title>Adaptation to a free-living lifestyle via gene acquisitions in the diplomonad Trepomonas sp. PC1.</title>
        <authorList>
            <person name="Xu F."/>
            <person name="Jerlstrom-Hultqvist J."/>
            <person name="Kolisko M."/>
            <person name="Simpson A.G.B."/>
            <person name="Roger A.J."/>
            <person name="Svard S.G."/>
            <person name="Andersson J.O."/>
        </authorList>
    </citation>
    <scope>NUCLEOTIDE SEQUENCE</scope>
    <source>
        <strain evidence="3">PC1</strain>
    </source>
</reference>
<feature type="compositionally biased region" description="Polar residues" evidence="2">
    <location>
        <begin position="247"/>
        <end position="265"/>
    </location>
</feature>